<feature type="repeat" description="ANK" evidence="1">
    <location>
        <begin position="152"/>
        <end position="184"/>
    </location>
</feature>
<feature type="domain" description="SET" evidence="2">
    <location>
        <begin position="279"/>
        <end position="388"/>
    </location>
</feature>
<evidence type="ECO:0000313" key="4">
    <source>
        <dbReference type="Proteomes" id="UP000695562"/>
    </source>
</evidence>
<dbReference type="PROSITE" id="PS50088">
    <property type="entry name" value="ANK_REPEAT"/>
    <property type="match status" value="1"/>
</dbReference>
<dbReference type="SMART" id="SM00317">
    <property type="entry name" value="SET"/>
    <property type="match status" value="1"/>
</dbReference>
<protein>
    <recommendedName>
        <fullName evidence="2">SET domain-containing protein</fullName>
    </recommendedName>
</protein>
<dbReference type="PANTHER" id="PTHR12350">
    <property type="entry name" value="HISTONE-LYSINE N-METHYLTRANSFERASE-RELATED"/>
    <property type="match status" value="1"/>
</dbReference>
<dbReference type="InterPro" id="IPR001214">
    <property type="entry name" value="SET_dom"/>
</dbReference>
<dbReference type="Gene3D" id="1.25.40.20">
    <property type="entry name" value="Ankyrin repeat-containing domain"/>
    <property type="match status" value="1"/>
</dbReference>
<dbReference type="PROSITE" id="PS50280">
    <property type="entry name" value="SET"/>
    <property type="match status" value="1"/>
</dbReference>
<reference evidence="3" key="1">
    <citation type="submission" date="2020-01" db="EMBL/GenBank/DDBJ databases">
        <title>Development of genomics and gene disruption for Polysphondylium violaceum indicates a role for the polyketide synthase stlB in stalk morphogenesis.</title>
        <authorList>
            <person name="Narita B."/>
            <person name="Kawabe Y."/>
            <person name="Kin K."/>
            <person name="Saito T."/>
            <person name="Gibbs R."/>
            <person name="Kuspa A."/>
            <person name="Muzny D."/>
            <person name="Queller D."/>
            <person name="Richards S."/>
            <person name="Strassman J."/>
            <person name="Sucgang R."/>
            <person name="Worley K."/>
            <person name="Schaap P."/>
        </authorList>
    </citation>
    <scope>NUCLEOTIDE SEQUENCE</scope>
    <source>
        <strain evidence="3">QSvi11</strain>
    </source>
</reference>
<dbReference type="InterPro" id="IPR036770">
    <property type="entry name" value="Ankyrin_rpt-contain_sf"/>
</dbReference>
<name>A0A8J4V5U4_9MYCE</name>
<dbReference type="OrthoDB" id="16287at2759"/>
<dbReference type="InterPro" id="IPR046341">
    <property type="entry name" value="SET_dom_sf"/>
</dbReference>
<comment type="caution">
    <text evidence="3">The sequence shown here is derived from an EMBL/GenBank/DDBJ whole genome shotgun (WGS) entry which is preliminary data.</text>
</comment>
<dbReference type="SUPFAM" id="SSF82199">
    <property type="entry name" value="SET domain"/>
    <property type="match status" value="1"/>
</dbReference>
<dbReference type="EMBL" id="AJWJ01000005">
    <property type="protein sequence ID" value="KAF2078418.1"/>
    <property type="molecule type" value="Genomic_DNA"/>
</dbReference>
<dbReference type="PANTHER" id="PTHR12350:SF19">
    <property type="entry name" value="SET DOMAIN-CONTAINING PROTEIN"/>
    <property type="match status" value="1"/>
</dbReference>
<dbReference type="Proteomes" id="UP000695562">
    <property type="component" value="Unassembled WGS sequence"/>
</dbReference>
<dbReference type="AlphaFoldDB" id="A0A8J4V5U4"/>
<sequence>MNDQVFWKKKIIEDFGESILNQPQQPQQQDGDSDIVYFKLYVDHIKSNEENRKGFSERYKEVCKLVFEESHTSLTEMILEADLGSIKYQLSNELRRNKDFFKDLGKPPRITDLPNLNRMALFFSVGTDDVEIVRYILDNGGKSLLNFFDPVTKASVFHLAMALGNKDIISLLIESNVNVSHVDAFRATGFDYARLMNTIPHTTPPNPLTIKVYNHLNNNLLEEWDLNTVEKELNIVYCPRVIGTVDYLIDLFFSSLSINPDMKFRNKYLKKINTSGGEENVIMGYINEQVGWGLFANKHFSKGEYIVRYGGMITMNTEMNTTDYNMMISNEDFGLDASKYRSLGGMINHSSKNKNAESECIFEYGCEQALITATKDIPKGTQILIDYSKSYWQEDQVKSNTNEMADLGGTKEYPSIITNL</sequence>
<gene>
    <name evidence="3" type="ORF">CYY_000285</name>
</gene>
<accession>A0A8J4V5U4</accession>
<keyword evidence="1" id="KW-0040">ANK repeat</keyword>
<dbReference type="Gene3D" id="2.170.270.10">
    <property type="entry name" value="SET domain"/>
    <property type="match status" value="1"/>
</dbReference>
<dbReference type="InterPro" id="IPR002110">
    <property type="entry name" value="Ankyrin_rpt"/>
</dbReference>
<evidence type="ECO:0000313" key="3">
    <source>
        <dbReference type="EMBL" id="KAF2078418.1"/>
    </source>
</evidence>
<dbReference type="Pfam" id="PF00856">
    <property type="entry name" value="SET"/>
    <property type="match status" value="1"/>
</dbReference>
<dbReference type="SUPFAM" id="SSF48403">
    <property type="entry name" value="Ankyrin repeat"/>
    <property type="match status" value="1"/>
</dbReference>
<dbReference type="InterPro" id="IPR053201">
    <property type="entry name" value="Flavunoidine_N-MTase"/>
</dbReference>
<proteinExistence type="predicted"/>
<evidence type="ECO:0000256" key="1">
    <source>
        <dbReference type="PROSITE-ProRule" id="PRU00023"/>
    </source>
</evidence>
<evidence type="ECO:0000259" key="2">
    <source>
        <dbReference type="PROSITE" id="PS50280"/>
    </source>
</evidence>
<keyword evidence="4" id="KW-1185">Reference proteome</keyword>
<organism evidence="3 4">
    <name type="scientific">Polysphondylium violaceum</name>
    <dbReference type="NCBI Taxonomy" id="133409"/>
    <lineage>
        <taxon>Eukaryota</taxon>
        <taxon>Amoebozoa</taxon>
        <taxon>Evosea</taxon>
        <taxon>Eumycetozoa</taxon>
        <taxon>Dictyostelia</taxon>
        <taxon>Dictyosteliales</taxon>
        <taxon>Dictyosteliaceae</taxon>
        <taxon>Polysphondylium</taxon>
    </lineage>
</organism>